<proteinExistence type="predicted"/>
<evidence type="ECO:0000313" key="2">
    <source>
        <dbReference type="EMBL" id="CAB3985105.1"/>
    </source>
</evidence>
<protein>
    <submittedName>
        <fullName evidence="2">Uncharacterized protein</fullName>
    </submittedName>
</protein>
<accession>A0A6S7G075</accession>
<sequence>MGSWIEDLKYAEYWRKFNISEDSEKNRDNSGNHPHTSMRECKDVKVYKRDSDRNIFTVRFVIANIKLKIEQLPRTMKTATLLAFLLLELASTYAVTAEEEVVDDEPAAAKDVLIEDDKEETENDEEQDKEKRNLNERT</sequence>
<evidence type="ECO:0000313" key="3">
    <source>
        <dbReference type="Proteomes" id="UP001152795"/>
    </source>
</evidence>
<dbReference type="EMBL" id="CACRXK020000829">
    <property type="protein sequence ID" value="CAB3985105.1"/>
    <property type="molecule type" value="Genomic_DNA"/>
</dbReference>
<organism evidence="2 3">
    <name type="scientific">Paramuricea clavata</name>
    <name type="common">Red gorgonian</name>
    <name type="synonym">Violescent sea-whip</name>
    <dbReference type="NCBI Taxonomy" id="317549"/>
    <lineage>
        <taxon>Eukaryota</taxon>
        <taxon>Metazoa</taxon>
        <taxon>Cnidaria</taxon>
        <taxon>Anthozoa</taxon>
        <taxon>Octocorallia</taxon>
        <taxon>Malacalcyonacea</taxon>
        <taxon>Plexauridae</taxon>
        <taxon>Paramuricea</taxon>
    </lineage>
</organism>
<feature type="region of interest" description="Disordered" evidence="1">
    <location>
        <begin position="101"/>
        <end position="138"/>
    </location>
</feature>
<comment type="caution">
    <text evidence="2">The sequence shown here is derived from an EMBL/GenBank/DDBJ whole genome shotgun (WGS) entry which is preliminary data.</text>
</comment>
<name>A0A6S7G075_PARCT</name>
<feature type="compositionally biased region" description="Basic and acidic residues" evidence="1">
    <location>
        <begin position="128"/>
        <end position="138"/>
    </location>
</feature>
<evidence type="ECO:0000256" key="1">
    <source>
        <dbReference type="SAM" id="MobiDB-lite"/>
    </source>
</evidence>
<gene>
    <name evidence="2" type="ORF">PACLA_8A008213</name>
</gene>
<dbReference type="AlphaFoldDB" id="A0A6S7G075"/>
<keyword evidence="3" id="KW-1185">Reference proteome</keyword>
<reference evidence="2" key="1">
    <citation type="submission" date="2020-04" db="EMBL/GenBank/DDBJ databases">
        <authorList>
            <person name="Alioto T."/>
            <person name="Alioto T."/>
            <person name="Gomez Garrido J."/>
        </authorList>
    </citation>
    <scope>NUCLEOTIDE SEQUENCE</scope>
    <source>
        <strain evidence="2">A484AB</strain>
    </source>
</reference>
<dbReference type="Proteomes" id="UP001152795">
    <property type="component" value="Unassembled WGS sequence"/>
</dbReference>
<feature type="compositionally biased region" description="Acidic residues" evidence="1">
    <location>
        <begin position="114"/>
        <end position="127"/>
    </location>
</feature>